<dbReference type="KEGG" id="kso:CKSOR_00327"/>
<proteinExistence type="predicted"/>
<dbReference type="PRINTS" id="PR00097">
    <property type="entry name" value="ANTSNTHASEII"/>
</dbReference>
<dbReference type="Pfam" id="PF00117">
    <property type="entry name" value="GATase"/>
    <property type="match status" value="1"/>
</dbReference>
<dbReference type="SUPFAM" id="SSF52317">
    <property type="entry name" value="Class I glutamine amidotransferase-like"/>
    <property type="match status" value="1"/>
</dbReference>
<dbReference type="GO" id="GO:0005829">
    <property type="term" value="C:cytosol"/>
    <property type="evidence" value="ECO:0007669"/>
    <property type="project" value="TreeGrafter"/>
</dbReference>
<evidence type="ECO:0000256" key="4">
    <source>
        <dbReference type="ARBA" id="ARBA00022749"/>
    </source>
</evidence>
<evidence type="ECO:0000313" key="10">
    <source>
        <dbReference type="EMBL" id="AWD32448.1"/>
    </source>
</evidence>
<evidence type="ECO:0000256" key="2">
    <source>
        <dbReference type="ARBA" id="ARBA00022598"/>
    </source>
</evidence>
<dbReference type="Proteomes" id="UP000266796">
    <property type="component" value="Chromosome"/>
</dbReference>
<dbReference type="InterPro" id="IPR014729">
    <property type="entry name" value="Rossmann-like_a/b/a_fold"/>
</dbReference>
<reference evidence="10 11" key="1">
    <citation type="journal article" date="2018" name="Parasitology">
        <title>The reduced genome of Candidatus Kinetoplastibacterium sorsogonicusi, the endosymbiont of Kentomonas sorsogonicus (Trypanosomatidae): loss of the haem-synthesis pathway.</title>
        <authorList>
            <person name="Silva F.M."/>
            <person name="Kostygov A.Y."/>
            <person name="Spodareva V.V."/>
            <person name="Butenko A."/>
            <person name="Tossou R."/>
            <person name="Lukes J."/>
            <person name="Yurchenko V."/>
            <person name="Alves J.M.P."/>
        </authorList>
    </citation>
    <scope>NUCLEOTIDE SEQUENCE [LARGE SCALE GENOMIC DNA]</scope>
    <source>
        <strain evidence="10 11">MF-08</strain>
    </source>
</reference>
<dbReference type="EMBL" id="CP025628">
    <property type="protein sequence ID" value="AWD32448.1"/>
    <property type="molecule type" value="Genomic_DNA"/>
</dbReference>
<sequence>MKSNILIIDYGSQFTQLIARRVRELGVYSIVYNGKNIDENSLLDYINNNYVKGIILSGSHESTYNKHSNNISEMILNHGIPVLGICYGMQSIIQTLGGKVISSMHKEFGCTKIDIKNSILFKNLDEIDYTSAGNHQLEVLMSHGDKVTEIPDNFEIIASSKNCPIAAIEDSKRNIYGLQFHPEVTDTISGKQILNNFIKIICKCKESWNIYDFLDKKINDIQKQIGNDEVILGLSGGVDSSVVAALLHKAIGNRLTCIFVDHGMLRLNEAKNVNKIFSKMNIKVLYIDASNQFLKKLANIQDPETKRLIIGKEFIEVFQKEA</sequence>
<keyword evidence="4 8" id="KW-0332">GMP biosynthesis</keyword>
<dbReference type="Pfam" id="PF02540">
    <property type="entry name" value="NAD_synthase"/>
    <property type="match status" value="1"/>
</dbReference>
<evidence type="ECO:0000256" key="6">
    <source>
        <dbReference type="ARBA" id="ARBA00022840"/>
    </source>
</evidence>
<dbReference type="PANTHER" id="PTHR11922">
    <property type="entry name" value="GMP SYNTHASE-RELATED"/>
    <property type="match status" value="1"/>
</dbReference>
<organism evidence="10 11">
    <name type="scientific">Candidatus Kinetoplastidibacterium kentomonadis</name>
    <dbReference type="NCBI Taxonomy" id="1576550"/>
    <lineage>
        <taxon>Bacteria</taxon>
        <taxon>Pseudomonadati</taxon>
        <taxon>Pseudomonadota</taxon>
        <taxon>Betaproteobacteria</taxon>
        <taxon>Candidatus Kinetoplastidibacterium</taxon>
    </lineage>
</organism>
<dbReference type="GO" id="GO:0003921">
    <property type="term" value="F:GMP synthase activity"/>
    <property type="evidence" value="ECO:0007669"/>
    <property type="project" value="InterPro"/>
</dbReference>
<dbReference type="GO" id="GO:0005524">
    <property type="term" value="F:ATP binding"/>
    <property type="evidence" value="ECO:0007669"/>
    <property type="project" value="UniProtKB-UniRule"/>
</dbReference>
<dbReference type="InterPro" id="IPR025777">
    <property type="entry name" value="GMPS_ATP_PPase_dom"/>
</dbReference>
<evidence type="ECO:0000256" key="8">
    <source>
        <dbReference type="PROSITE-ProRule" id="PRU00886"/>
    </source>
</evidence>
<dbReference type="SUPFAM" id="SSF52402">
    <property type="entry name" value="Adenine nucleotide alpha hydrolases-like"/>
    <property type="match status" value="1"/>
</dbReference>
<dbReference type="FunFam" id="3.40.50.880:FF:000001">
    <property type="entry name" value="GMP synthase [glutamine-hydrolyzing]"/>
    <property type="match status" value="1"/>
</dbReference>
<dbReference type="InterPro" id="IPR029062">
    <property type="entry name" value="Class_I_gatase-like"/>
</dbReference>
<dbReference type="InterPro" id="IPR022310">
    <property type="entry name" value="NAD/GMP_synthase"/>
</dbReference>
<evidence type="ECO:0000256" key="7">
    <source>
        <dbReference type="ARBA" id="ARBA00022962"/>
    </source>
</evidence>
<dbReference type="Gene3D" id="3.40.50.620">
    <property type="entry name" value="HUPs"/>
    <property type="match status" value="1"/>
</dbReference>
<keyword evidence="11" id="KW-1185">Reference proteome</keyword>
<protein>
    <recommendedName>
        <fullName evidence="1">GMP synthase [glutamine-hydrolyzing]</fullName>
    </recommendedName>
</protein>
<name>A0A3Q8EUA0_9PROT</name>
<evidence type="ECO:0000313" key="11">
    <source>
        <dbReference type="Proteomes" id="UP000266796"/>
    </source>
</evidence>
<keyword evidence="5 8" id="KW-0658">Purine biosynthesis</keyword>
<dbReference type="AlphaFoldDB" id="A0A3Q8EUA0"/>
<dbReference type="PROSITE" id="PS51273">
    <property type="entry name" value="GATASE_TYPE_1"/>
    <property type="match status" value="1"/>
</dbReference>
<feature type="binding site" evidence="8">
    <location>
        <begin position="235"/>
        <end position="241"/>
    </location>
    <ligand>
        <name>ATP</name>
        <dbReference type="ChEBI" id="CHEBI:30616"/>
    </ligand>
</feature>
<evidence type="ECO:0000256" key="1">
    <source>
        <dbReference type="ARBA" id="ARBA00021562"/>
    </source>
</evidence>
<keyword evidence="3 8" id="KW-0547">Nucleotide-binding</keyword>
<evidence type="ECO:0000256" key="5">
    <source>
        <dbReference type="ARBA" id="ARBA00022755"/>
    </source>
</evidence>
<accession>A0A3Q8EUA0</accession>
<evidence type="ECO:0000259" key="9">
    <source>
        <dbReference type="PROSITE" id="PS51553"/>
    </source>
</evidence>
<feature type="domain" description="GMPS ATP-PPase" evidence="9">
    <location>
        <begin position="208"/>
        <end position="322"/>
    </location>
</feature>
<dbReference type="PROSITE" id="PS51553">
    <property type="entry name" value="GMPS_ATP_PPASE"/>
    <property type="match status" value="1"/>
</dbReference>
<dbReference type="InterPro" id="IPR004739">
    <property type="entry name" value="GMP_synth_GATase"/>
</dbReference>
<keyword evidence="6 8" id="KW-0067">ATP-binding</keyword>
<gene>
    <name evidence="10" type="primary">guaA_2</name>
    <name evidence="10" type="ORF">CKSOR_00327</name>
</gene>
<dbReference type="CDD" id="cd01742">
    <property type="entry name" value="GATase1_GMP_Synthase"/>
    <property type="match status" value="1"/>
</dbReference>
<dbReference type="Gene3D" id="3.40.50.880">
    <property type="match status" value="1"/>
</dbReference>
<dbReference type="PANTHER" id="PTHR11922:SF2">
    <property type="entry name" value="GMP SYNTHASE [GLUTAMINE-HYDROLYZING]"/>
    <property type="match status" value="1"/>
</dbReference>
<dbReference type="NCBIfam" id="TIGR00888">
    <property type="entry name" value="guaA_Nterm"/>
    <property type="match status" value="1"/>
</dbReference>
<keyword evidence="2 10" id="KW-0436">Ligase</keyword>
<dbReference type="InterPro" id="IPR017926">
    <property type="entry name" value="GATASE"/>
</dbReference>
<keyword evidence="7" id="KW-0315">Glutamine amidotransferase</keyword>
<evidence type="ECO:0000256" key="3">
    <source>
        <dbReference type="ARBA" id="ARBA00022741"/>
    </source>
</evidence>